<gene>
    <name evidence="2" type="ORF">PGLA2088_LOCUS35555</name>
</gene>
<reference evidence="2" key="1">
    <citation type="submission" date="2021-02" db="EMBL/GenBank/DDBJ databases">
        <authorList>
            <person name="Dougan E. K."/>
            <person name="Rhodes N."/>
            <person name="Thang M."/>
            <person name="Chan C."/>
        </authorList>
    </citation>
    <scope>NUCLEOTIDE SEQUENCE</scope>
</reference>
<name>A0A813KP53_POLGL</name>
<sequence>MQPLFFNLGARNTLQMWFSPELGSGRGGFFGVHAPTGFDFGKPCQPRPLPREYYASFAPPKGVSPERVYPLEDVGNCFSAKPPSWNARGVYVLIEVIGTMIPGRLYGLEIDIVNAPVYDPKYLSGRLWSFDMSIVDAKGYGRDSTYDPAPFQPGFGPPWQFYQQNVLGGPIAVDIKTLLPYAMTNMQSVITFGPIILNTTGRVQLRVTAPVGWEWAYVESDAANTFIYSSVDAAQTAELPSGRPSAIKKDTLNVMEWPWFTDWKANELYYFRTLIRVPEYENVTSGQAFWFEWNYNASVWANRTIASRAPVDPIRALRNAYLESSSTLVGTNATIWLAIETVTRIEPGGSLQVTWPYHTVTIHSEMVSQEWLCKVFVAKEYGSDPLPSDLRCKQILFRSSATKDGHQLGDAQEELRLEFSANESGIDPGYYVFELNVTNQNLPEVNPVNSRSDCGSQGCLTWFSKQNRFESFMEVPATSERWISLEDPVDPYIKQNDYRTSIGAGRQTTSLGYASILNLTLDERLACGRNDQPLQRSALVIAFELKSFTPRVVEELVVRAAAGWEFDSDCGFWTDRQEVFPAPAVFPSRLGGDNGTAPRVVNTWPSSARIVSCRGDKHLAVVKILPGLLPRKLYLFRIELKRNPEKTPTINTWTLTLGMESSGAVPGFEVWTFPGIYLEPVLLSWSNKSAPLSAPVGIYFSLTNWLYYWSPPLARNPVLLPPIMRILLPPHYEFLIAAADQDMQGEICNVIIQQEGICRLCGVPVDFDRYVCRREWNRKNVAVVTFTNLQMEYKQDYSMWVNVINPHVPDAIDYAGRPWIVETFFGLPAPPAIAPEGYWLDTANVSGFTISGQAGFTVTFPEERNGSAFVDFMPYSVSFPDLLLPGDVILIQAPLGYETSYTVVGFTTVVTCHGFEWLPTIWDDPLPDDVDAAKIPFKDLPLHPPMRPPLPNALPPWAAGTRVIDISPTLSKDIPTWAADGAWVMRLPLDFNQVVRFEYYKFLENITSNTSNASNLNLTAANFTPPTMYSLFLGLGLPRWALAAAAGAQEYSAGTATRNASYAYLVLRSHCLEYGSKDARGNTLFGDGDFDWSKVPATANFSAYYMFDSYDRYANGTLKEVMALPSNVTNATNLTNSSNMSNGTNSSTSSNASNSSNSSNSSNATNATNSSLADPLVESRLCLMATFMEARYNIDQVAGEAHCRKNCTVDGVLNTNCIVDCLFTPIAWNVTRCSILPQGQIPDASDGIQAQLLPAVSECGQEIADYLMAVHNASNGSNFSNFSNGSSVMVNQTYLAQLENACKCSKPGDRTVAVLWRSEVNLTQQMDTYRAKYEAARRLRDLDMRPLQAIPRCVDNKVYLTLRAEDMHPDARYLNGSIVFNFKMRYQNPRRPPLDHQNFWLLKHSRGGVVRSSAAVKAWEVVSKIRYIVINRLTEVLRPLDPAVLHFEFVTVNPADSLRIVAVAPGSFDFRTAYVASKGTFEARPPGVGKSRRLLWEGFTPGVRVRKAEKTILDLAIELDKVEYVRFRIGGILIPWNGGQALFSLFTSIRSYPQDEMQDCCYPGTPNDNPAIVFKVPYRLQQLRGAMLNVWQQRSLNYPITSTFDTRLGEEHELRFTFYLAADFKPSKGAAIVLVIRAPVGYEVYRKVASYDVRDSLYMVEDPDVIGGLQMRGLKIDLLTWSPTRVELALPDREELSMELEYQVRFKARTPLTHAGRESTPLWVLEFTDESALANNEVSMNMGAFDDFHLMSQINFTIVADRSPPECVVQIDVVILQLGEVTEFPNRIDVYAPSGYKFLLNCFAPGEVERLKGTFVSCRERWTLFNGQYRSGAVMMAADNGVTPNKMPLRMSLLATTPALTPLRNDFFIQTYKRQGPVAWGRLSDPYPIKQMQVSAQYPGVAGTIVPMFIALKILFPIPWGGYMHISAPLLYKVLCPVTKLLLGDLKPNCTNKDPILNGCFGLPLVTDDDPNWRLPLCDPEHEVLLQFERPAGKAGETEYAIPADTNLLWSISVKVPMLTPTPRSNNVFRFRLLDPNKIPFDGNLDMPGQLINTVPVARNFEMWFTRPVPSSMMTVAIRFTFNTTMPRELESPGNRLRVIQITAPEGLTLAIRRPKDVTSLTESGAVAVSEWNWTSANGMTRSLWFGLDITKNVTGTFHYAFPVLTPSKEQGMPYDNLWDVKFCADAPYCTNLLLKVPIPGFFFGEDPEKPLGEEAQALLTGSHSVRRTSPSLLLQWPVPLLLLVSQFGMSLW</sequence>
<comment type="caution">
    <text evidence="2">The sequence shown here is derived from an EMBL/GenBank/DDBJ whole genome shotgun (WGS) entry which is preliminary data.</text>
</comment>
<protein>
    <submittedName>
        <fullName evidence="2">Uncharacterized protein</fullName>
    </submittedName>
</protein>
<evidence type="ECO:0000313" key="2">
    <source>
        <dbReference type="EMBL" id="CAE8709630.1"/>
    </source>
</evidence>
<evidence type="ECO:0000313" key="3">
    <source>
        <dbReference type="Proteomes" id="UP000626109"/>
    </source>
</evidence>
<dbReference type="Proteomes" id="UP000626109">
    <property type="component" value="Unassembled WGS sequence"/>
</dbReference>
<dbReference type="EMBL" id="CAJNNW010031863">
    <property type="protein sequence ID" value="CAE8709630.1"/>
    <property type="molecule type" value="Genomic_DNA"/>
</dbReference>
<feature type="region of interest" description="Disordered" evidence="1">
    <location>
        <begin position="1133"/>
        <end position="1170"/>
    </location>
</feature>
<evidence type="ECO:0000256" key="1">
    <source>
        <dbReference type="SAM" id="MobiDB-lite"/>
    </source>
</evidence>
<accession>A0A813KP53</accession>
<proteinExistence type="predicted"/>
<organism evidence="2 3">
    <name type="scientific">Polarella glacialis</name>
    <name type="common">Dinoflagellate</name>
    <dbReference type="NCBI Taxonomy" id="89957"/>
    <lineage>
        <taxon>Eukaryota</taxon>
        <taxon>Sar</taxon>
        <taxon>Alveolata</taxon>
        <taxon>Dinophyceae</taxon>
        <taxon>Suessiales</taxon>
        <taxon>Suessiaceae</taxon>
        <taxon>Polarella</taxon>
    </lineage>
</organism>